<reference evidence="11 12" key="1">
    <citation type="journal article" date="2010" name="Proc. Natl. Acad. Sci. U.S.A.">
        <title>Insights into evolution of multicellular fungi from the assembled chromosomes of the mushroom Coprinopsis cinerea (Coprinus cinereus).</title>
        <authorList>
            <person name="Stajich J.E."/>
            <person name="Wilke S.K."/>
            <person name="Ahren D."/>
            <person name="Au C.H."/>
            <person name="Birren B.W."/>
            <person name="Borodovsky M."/>
            <person name="Burns C."/>
            <person name="Canback B."/>
            <person name="Casselton L.A."/>
            <person name="Cheng C.K."/>
            <person name="Deng J."/>
            <person name="Dietrich F.S."/>
            <person name="Fargo D.C."/>
            <person name="Farman M.L."/>
            <person name="Gathman A.C."/>
            <person name="Goldberg J."/>
            <person name="Guigo R."/>
            <person name="Hoegger P.J."/>
            <person name="Hooker J.B."/>
            <person name="Huggins A."/>
            <person name="James T.Y."/>
            <person name="Kamada T."/>
            <person name="Kilaru S."/>
            <person name="Kodira C."/>
            <person name="Kues U."/>
            <person name="Kupfer D."/>
            <person name="Kwan H.S."/>
            <person name="Lomsadze A."/>
            <person name="Li W."/>
            <person name="Lilly W.W."/>
            <person name="Ma L.J."/>
            <person name="Mackey A.J."/>
            <person name="Manning G."/>
            <person name="Martin F."/>
            <person name="Muraguchi H."/>
            <person name="Natvig D.O."/>
            <person name="Palmerini H."/>
            <person name="Ramesh M.A."/>
            <person name="Rehmeyer C.J."/>
            <person name="Roe B.A."/>
            <person name="Shenoy N."/>
            <person name="Stanke M."/>
            <person name="Ter-Hovhannisyan V."/>
            <person name="Tunlid A."/>
            <person name="Velagapudi R."/>
            <person name="Vision T.J."/>
            <person name="Zeng Q."/>
            <person name="Zolan M.E."/>
            <person name="Pukkila P.J."/>
        </authorList>
    </citation>
    <scope>NUCLEOTIDE SEQUENCE [LARGE SCALE GENOMIC DNA]</scope>
    <source>
        <strain evidence="12">Okayama-7 / 130 / ATCC MYA-4618 / FGSC 9003</strain>
    </source>
</reference>
<dbReference type="Proteomes" id="UP000001861">
    <property type="component" value="Unassembled WGS sequence"/>
</dbReference>
<name>A8N0Q4_COPC7</name>
<dbReference type="RefSeq" id="XP_001828386.2">
    <property type="nucleotide sequence ID" value="XM_001828334.2"/>
</dbReference>
<organism evidence="11 12">
    <name type="scientific">Coprinopsis cinerea (strain Okayama-7 / 130 / ATCC MYA-4618 / FGSC 9003)</name>
    <name type="common">Inky cap fungus</name>
    <name type="synonym">Hormographiella aspergillata</name>
    <dbReference type="NCBI Taxonomy" id="240176"/>
    <lineage>
        <taxon>Eukaryota</taxon>
        <taxon>Fungi</taxon>
        <taxon>Dikarya</taxon>
        <taxon>Basidiomycota</taxon>
        <taxon>Agaricomycotina</taxon>
        <taxon>Agaricomycetes</taxon>
        <taxon>Agaricomycetidae</taxon>
        <taxon>Agaricales</taxon>
        <taxon>Agaricineae</taxon>
        <taxon>Psathyrellaceae</taxon>
        <taxon>Coprinopsis</taxon>
    </lineage>
</organism>
<dbReference type="PANTHER" id="PTHR24343:SF558">
    <property type="entry name" value="PROTEIN KINASE DOMAIN-CONTAINING PROTEIN"/>
    <property type="match status" value="1"/>
</dbReference>
<dbReference type="EMBL" id="AACS02000001">
    <property type="protein sequence ID" value="EAU93378.2"/>
    <property type="molecule type" value="Genomic_DNA"/>
</dbReference>
<proteinExistence type="predicted"/>
<evidence type="ECO:0000256" key="3">
    <source>
        <dbReference type="ARBA" id="ARBA00022679"/>
    </source>
</evidence>
<evidence type="ECO:0000256" key="5">
    <source>
        <dbReference type="ARBA" id="ARBA00022777"/>
    </source>
</evidence>
<evidence type="ECO:0000256" key="7">
    <source>
        <dbReference type="ARBA" id="ARBA00047899"/>
    </source>
</evidence>
<dbReference type="InterPro" id="IPR011009">
    <property type="entry name" value="Kinase-like_dom_sf"/>
</dbReference>
<feature type="compositionally biased region" description="Low complexity" evidence="9">
    <location>
        <begin position="124"/>
        <end position="142"/>
    </location>
</feature>
<protein>
    <recommendedName>
        <fullName evidence="1">non-specific serine/threonine protein kinase</fullName>
        <ecNumber evidence="1">2.7.11.1</ecNumber>
    </recommendedName>
</protein>
<evidence type="ECO:0000256" key="9">
    <source>
        <dbReference type="SAM" id="MobiDB-lite"/>
    </source>
</evidence>
<evidence type="ECO:0000256" key="6">
    <source>
        <dbReference type="ARBA" id="ARBA00022840"/>
    </source>
</evidence>
<keyword evidence="2" id="KW-0723">Serine/threonine-protein kinase</keyword>
<evidence type="ECO:0000256" key="8">
    <source>
        <dbReference type="ARBA" id="ARBA00048679"/>
    </source>
</evidence>
<evidence type="ECO:0000313" key="11">
    <source>
        <dbReference type="EMBL" id="EAU93378.2"/>
    </source>
</evidence>
<evidence type="ECO:0000256" key="4">
    <source>
        <dbReference type="ARBA" id="ARBA00022741"/>
    </source>
</evidence>
<keyword evidence="12" id="KW-1185">Reference proteome</keyword>
<dbReference type="PANTHER" id="PTHR24343">
    <property type="entry name" value="SERINE/THREONINE KINASE"/>
    <property type="match status" value="1"/>
</dbReference>
<evidence type="ECO:0000256" key="2">
    <source>
        <dbReference type="ARBA" id="ARBA00022527"/>
    </source>
</evidence>
<evidence type="ECO:0000256" key="1">
    <source>
        <dbReference type="ARBA" id="ARBA00012513"/>
    </source>
</evidence>
<dbReference type="SMART" id="SM00220">
    <property type="entry name" value="S_TKc"/>
    <property type="match status" value="1"/>
</dbReference>
<dbReference type="STRING" id="240176.A8N0Q4"/>
<comment type="catalytic activity">
    <reaction evidence="8">
        <text>L-seryl-[protein] + ATP = O-phospho-L-seryl-[protein] + ADP + H(+)</text>
        <dbReference type="Rhea" id="RHEA:17989"/>
        <dbReference type="Rhea" id="RHEA-COMP:9863"/>
        <dbReference type="Rhea" id="RHEA-COMP:11604"/>
        <dbReference type="ChEBI" id="CHEBI:15378"/>
        <dbReference type="ChEBI" id="CHEBI:29999"/>
        <dbReference type="ChEBI" id="CHEBI:30616"/>
        <dbReference type="ChEBI" id="CHEBI:83421"/>
        <dbReference type="ChEBI" id="CHEBI:456216"/>
        <dbReference type="EC" id="2.7.11.1"/>
    </reaction>
</comment>
<dbReference type="OrthoDB" id="3057786at2759"/>
<evidence type="ECO:0000259" key="10">
    <source>
        <dbReference type="PROSITE" id="PS50011"/>
    </source>
</evidence>
<dbReference type="VEuPathDB" id="FungiDB:CC1G_04357"/>
<dbReference type="GO" id="GO:0004674">
    <property type="term" value="F:protein serine/threonine kinase activity"/>
    <property type="evidence" value="ECO:0007669"/>
    <property type="project" value="UniProtKB-KW"/>
</dbReference>
<dbReference type="KEGG" id="cci:CC1G_04357"/>
<feature type="compositionally biased region" description="Basic residues" evidence="9">
    <location>
        <begin position="143"/>
        <end position="154"/>
    </location>
</feature>
<dbReference type="eggNOG" id="KOG0590">
    <property type="taxonomic scope" value="Eukaryota"/>
</dbReference>
<feature type="region of interest" description="Disordered" evidence="9">
    <location>
        <begin position="121"/>
        <end position="197"/>
    </location>
</feature>
<comment type="catalytic activity">
    <reaction evidence="7">
        <text>L-threonyl-[protein] + ATP = O-phospho-L-threonyl-[protein] + ADP + H(+)</text>
        <dbReference type="Rhea" id="RHEA:46608"/>
        <dbReference type="Rhea" id="RHEA-COMP:11060"/>
        <dbReference type="Rhea" id="RHEA-COMP:11605"/>
        <dbReference type="ChEBI" id="CHEBI:15378"/>
        <dbReference type="ChEBI" id="CHEBI:30013"/>
        <dbReference type="ChEBI" id="CHEBI:30616"/>
        <dbReference type="ChEBI" id="CHEBI:61977"/>
        <dbReference type="ChEBI" id="CHEBI:456216"/>
        <dbReference type="EC" id="2.7.11.1"/>
    </reaction>
</comment>
<accession>A8N0Q4</accession>
<dbReference type="InParanoid" id="A8N0Q4"/>
<dbReference type="OMA" id="KECLYGM"/>
<dbReference type="GeneID" id="6004808"/>
<feature type="domain" description="Protein kinase" evidence="10">
    <location>
        <begin position="207"/>
        <end position="487"/>
    </location>
</feature>
<dbReference type="EC" id="2.7.11.1" evidence="1"/>
<gene>
    <name evidence="11" type="ORF">CC1G_04357</name>
</gene>
<dbReference type="HOGENOM" id="CLU_515806_0_0_1"/>
<evidence type="ECO:0000313" key="12">
    <source>
        <dbReference type="Proteomes" id="UP000001861"/>
    </source>
</evidence>
<dbReference type="Pfam" id="PF00069">
    <property type="entry name" value="Pkinase"/>
    <property type="match status" value="1"/>
</dbReference>
<dbReference type="InterPro" id="IPR000719">
    <property type="entry name" value="Prot_kinase_dom"/>
</dbReference>
<sequence>MEIAAGALGAFGSVAAASHSVLSGFSARHDHAHDAQVAETQQLIGLFNKALKEGEIDEEDYEEFQRKKEVAIQSADEYFDAISDFKSTSSVNLVKKSEMKHRVREWKRKHREANRSLRTHYYNSGSDASDVSSVVASSGTSHSSRKIVGRKKKKNGFDIADPLGALRRRRGQEPKAGWEGSTDSMVPTEERSGESTARMGLEDKYGVYLRVVTQDGRRTVIRLARRLDGSDGRVYEIRRYRKPREGEAVNTYQERLREEYMFFWSLNHPNVLETFDLLQDENGAWCHVIEFYSGGSLFDALEQGSMTPEEKSCSFKQLVNGVNYLHSKGLAHRDLKLDDLYFDDRGCLKISEFSAVTVCRLDRKGGFRMSTRQYGAEPYVSPEQYVDLPYNPQLADVWSCGIVYFCMYFQRFPWSIAKGTSKEYSLYLEDYTSGPKEPVARPIGTKHPLKALQLLKPEESRPLVLAMLDPDCQRRYAIEQVVAHPWIQSIEVCVGIEASNHRHTHARTMADSVSFPDEHLAEDLQSDW</sequence>
<dbReference type="AlphaFoldDB" id="A8N0Q4"/>
<comment type="caution">
    <text evidence="11">The sequence shown here is derived from an EMBL/GenBank/DDBJ whole genome shotgun (WGS) entry which is preliminary data.</text>
</comment>
<keyword evidence="5 11" id="KW-0418">Kinase</keyword>
<dbReference type="GO" id="GO:0005829">
    <property type="term" value="C:cytosol"/>
    <property type="evidence" value="ECO:0007669"/>
    <property type="project" value="TreeGrafter"/>
</dbReference>
<dbReference type="PROSITE" id="PS50011">
    <property type="entry name" value="PROTEIN_KINASE_DOM"/>
    <property type="match status" value="1"/>
</dbReference>
<keyword evidence="3" id="KW-0808">Transferase</keyword>
<keyword evidence="4" id="KW-0547">Nucleotide-binding</keyword>
<keyword evidence="6" id="KW-0067">ATP-binding</keyword>
<dbReference type="GO" id="GO:0005524">
    <property type="term" value="F:ATP binding"/>
    <property type="evidence" value="ECO:0007669"/>
    <property type="project" value="UniProtKB-KW"/>
</dbReference>
<dbReference type="Gene3D" id="1.10.510.10">
    <property type="entry name" value="Transferase(Phosphotransferase) domain 1"/>
    <property type="match status" value="1"/>
</dbReference>
<dbReference type="SUPFAM" id="SSF56112">
    <property type="entry name" value="Protein kinase-like (PK-like)"/>
    <property type="match status" value="1"/>
</dbReference>